<gene>
    <name evidence="2" type="ORF">EKO27_g9863</name>
</gene>
<dbReference type="AlphaFoldDB" id="A0A439CSX1"/>
<accession>A0A439CSX1</accession>
<reference evidence="2 3" key="1">
    <citation type="submission" date="2018-12" db="EMBL/GenBank/DDBJ databases">
        <title>Draft genome sequence of Xylaria grammica IHI A82.</title>
        <authorList>
            <person name="Buettner E."/>
            <person name="Kellner H."/>
        </authorList>
    </citation>
    <scope>NUCLEOTIDE SEQUENCE [LARGE SCALE GENOMIC DNA]</scope>
    <source>
        <strain evidence="2 3">IHI A82</strain>
    </source>
</reference>
<organism evidence="2 3">
    <name type="scientific">Xylaria grammica</name>
    <dbReference type="NCBI Taxonomy" id="363999"/>
    <lineage>
        <taxon>Eukaryota</taxon>
        <taxon>Fungi</taxon>
        <taxon>Dikarya</taxon>
        <taxon>Ascomycota</taxon>
        <taxon>Pezizomycotina</taxon>
        <taxon>Sordariomycetes</taxon>
        <taxon>Xylariomycetidae</taxon>
        <taxon>Xylariales</taxon>
        <taxon>Xylariaceae</taxon>
        <taxon>Xylaria</taxon>
    </lineage>
</organism>
<evidence type="ECO:0000313" key="2">
    <source>
        <dbReference type="EMBL" id="RWA05236.1"/>
    </source>
</evidence>
<keyword evidence="3" id="KW-1185">Reference proteome</keyword>
<proteinExistence type="predicted"/>
<evidence type="ECO:0000256" key="1">
    <source>
        <dbReference type="SAM" id="MobiDB-lite"/>
    </source>
</evidence>
<sequence>MNAAYLTHTSGADHRERPGYQQYYPLPPDTEVFSSLAIAIHLGLETLETPSGRQALHDLGHAFIAEREERPQRMIFAGSAARMNRYVSHFLDRLRNYFPLVAVQKENDAVIASISPGAGDTTLEDFYPEDVGMLTYNRDWVHAMVKAHEACLRETRPQERQDLLEKWQHFLFIFACATLHQLAHLFTSYLSLGQSSFPPLGSNEAVIGGSWLEERLYGGFLGIYADADQVRDPVCYPRAMTYPLSATIPADETRQPGMLFLMDEDAVAHRIDPRAIAQFVNDPRQFKLPFPCVGPGMTLAERKALGIGRIGSTSTRGVALPHNARTMRELIAAPELPRYSVIGTALRTRATSAVQGLWIIKEDR</sequence>
<comment type="caution">
    <text evidence="2">The sequence shown here is derived from an EMBL/GenBank/DDBJ whole genome shotgun (WGS) entry which is preliminary data.</text>
</comment>
<evidence type="ECO:0000313" key="3">
    <source>
        <dbReference type="Proteomes" id="UP000286045"/>
    </source>
</evidence>
<dbReference type="EMBL" id="RYZI01000462">
    <property type="protein sequence ID" value="RWA05236.1"/>
    <property type="molecule type" value="Genomic_DNA"/>
</dbReference>
<name>A0A439CSX1_9PEZI</name>
<feature type="region of interest" description="Disordered" evidence="1">
    <location>
        <begin position="1"/>
        <end position="20"/>
    </location>
</feature>
<protein>
    <submittedName>
        <fullName evidence="2">Uncharacterized protein</fullName>
    </submittedName>
</protein>
<dbReference type="Proteomes" id="UP000286045">
    <property type="component" value="Unassembled WGS sequence"/>
</dbReference>